<dbReference type="Proteomes" id="UP000016929">
    <property type="component" value="Unassembled WGS sequence"/>
</dbReference>
<dbReference type="EMBL" id="KB726873">
    <property type="protein sequence ID" value="EMT67199.1"/>
    <property type="molecule type" value="Genomic_DNA"/>
</dbReference>
<keyword evidence="3" id="KW-1185">Reference proteome</keyword>
<evidence type="ECO:0000256" key="1">
    <source>
        <dbReference type="SAM" id="Phobius"/>
    </source>
</evidence>
<feature type="transmembrane region" description="Helical" evidence="1">
    <location>
        <begin position="16"/>
        <end position="35"/>
    </location>
</feature>
<sequence>DAEVLSGWGDVCLLPLAMRWVGLPVLLLLMMAGWADMGSGKRGGGDAAVGRLRGRRSGAGELSFPNVKEAVSKLPSETPLRSGSELLGRFFKLGAEGLEDHQLGVVFFRVLSREITG</sequence>
<keyword evidence="1" id="KW-1133">Transmembrane helix</keyword>
<reference evidence="3" key="1">
    <citation type="submission" date="2012-09" db="EMBL/GenBank/DDBJ databases">
        <title>Genome sequencing and comparative transcriptomics of race 1 and race 4 of banana pathogen: Fusarium oxysporum f. sp. cubense.</title>
        <authorList>
            <person name="Fang X."/>
            <person name="Huang J."/>
        </authorList>
    </citation>
    <scope>NUCLEOTIDE SEQUENCE [LARGE SCALE GENOMIC DNA]</scope>
    <source>
        <strain evidence="3">race 4</strain>
    </source>
</reference>
<evidence type="ECO:0000313" key="3">
    <source>
        <dbReference type="Proteomes" id="UP000016929"/>
    </source>
</evidence>
<protein>
    <submittedName>
        <fullName evidence="2">Uncharacterized protein</fullName>
    </submittedName>
</protein>
<accession>N1RN59</accession>
<reference evidence="3" key="2">
    <citation type="journal article" date="2014" name="PLoS ONE">
        <title>Genome and Transcriptome Analysis of the Fungal Pathogen Fusarium oxysporum f. sp. cubense Causing Banana Vascular Wilt Disease.</title>
        <authorList>
            <person name="Guo L."/>
            <person name="Han L."/>
            <person name="Yang L."/>
            <person name="Zeng H."/>
            <person name="Fan D."/>
            <person name="Zhu Y."/>
            <person name="Feng Y."/>
            <person name="Wang G."/>
            <person name="Peng C."/>
            <person name="Jiang X."/>
            <person name="Zhou D."/>
            <person name="Ni P."/>
            <person name="Liang C."/>
            <person name="Liu L."/>
            <person name="Wang J."/>
            <person name="Mao C."/>
            <person name="Fang X."/>
            <person name="Peng M."/>
            <person name="Huang J."/>
        </authorList>
    </citation>
    <scope>NUCLEOTIDE SEQUENCE [LARGE SCALE GENOMIC DNA]</scope>
    <source>
        <strain evidence="3">race 4</strain>
    </source>
</reference>
<keyword evidence="1" id="KW-0812">Transmembrane</keyword>
<feature type="non-terminal residue" evidence="2">
    <location>
        <position position="1"/>
    </location>
</feature>
<organism evidence="2 3">
    <name type="scientific">Fusarium oxysporum f. sp. cubense (strain race 4)</name>
    <name type="common">Panama disease fungus</name>
    <dbReference type="NCBI Taxonomy" id="2502994"/>
    <lineage>
        <taxon>Eukaryota</taxon>
        <taxon>Fungi</taxon>
        <taxon>Dikarya</taxon>
        <taxon>Ascomycota</taxon>
        <taxon>Pezizomycotina</taxon>
        <taxon>Sordariomycetes</taxon>
        <taxon>Hypocreomycetidae</taxon>
        <taxon>Hypocreales</taxon>
        <taxon>Nectriaceae</taxon>
        <taxon>Fusarium</taxon>
        <taxon>Fusarium oxysporum species complex</taxon>
    </lineage>
</organism>
<evidence type="ECO:0000313" key="2">
    <source>
        <dbReference type="EMBL" id="EMT67199.1"/>
    </source>
</evidence>
<keyword evidence="1" id="KW-0472">Membrane</keyword>
<proteinExistence type="predicted"/>
<gene>
    <name evidence="2" type="ORF">FOC4_g10000011</name>
</gene>
<name>N1RN59_FUSC4</name>
<dbReference type="AlphaFoldDB" id="N1RN59"/>
<dbReference type="HOGENOM" id="CLU_146426_0_0_1"/>